<dbReference type="SUPFAM" id="SSF52833">
    <property type="entry name" value="Thioredoxin-like"/>
    <property type="match status" value="1"/>
</dbReference>
<dbReference type="InterPro" id="IPR036249">
    <property type="entry name" value="Thioredoxin-like_sf"/>
</dbReference>
<dbReference type="Pfam" id="PF03960">
    <property type="entry name" value="ArsC"/>
    <property type="match status" value="1"/>
</dbReference>
<protein>
    <recommendedName>
        <fullName evidence="4">Spx/MgsR family RNA polymerase-binding regulatory protein</fullName>
    </recommendedName>
</protein>
<evidence type="ECO:0000256" key="1">
    <source>
        <dbReference type="PROSITE-ProRule" id="PRU01282"/>
    </source>
</evidence>
<evidence type="ECO:0008006" key="4">
    <source>
        <dbReference type="Google" id="ProtNLM"/>
    </source>
</evidence>
<gene>
    <name evidence="2" type="ORF">LMK00_08305</name>
</gene>
<dbReference type="Proteomes" id="UP001056730">
    <property type="component" value="Chromosome"/>
</dbReference>
<evidence type="ECO:0000313" key="3">
    <source>
        <dbReference type="Proteomes" id="UP001056730"/>
    </source>
</evidence>
<name>A0A9Q9D653_9LACT</name>
<sequence length="135" mass="16192">MIRVFKNRSYNFAIERIKKLFDDYHVSYEILTPTRLKREYILHILKISDNGFEQIMVSKMKGKKLYDQVFGDEDIEKFTVNEMIDILLINPRLIKTPIIFNDTQLLVGYDPDGIRLFLPRIRQRHFKVQQEGRAK</sequence>
<dbReference type="AlphaFoldDB" id="A0A9Q9D653"/>
<dbReference type="PROSITE" id="PS51353">
    <property type="entry name" value="ARSC"/>
    <property type="match status" value="1"/>
</dbReference>
<dbReference type="EMBL" id="CP086395">
    <property type="protein sequence ID" value="USJ19825.1"/>
    <property type="molecule type" value="Genomic_DNA"/>
</dbReference>
<accession>A0A9Q9D653</accession>
<dbReference type="RefSeq" id="WP_252175256.1">
    <property type="nucleotide sequence ID" value="NZ_CP086395.1"/>
</dbReference>
<proteinExistence type="inferred from homology"/>
<reference evidence="2" key="1">
    <citation type="journal article" date="2022" name="Front. Microbiol.">
        <title>Feed Insects as a Reservoir of Granadaene-Producing Lactococci.</title>
        <authorList>
            <person name="Neuzil-Bunesova V."/>
            <person name="Ramirez Garcia A."/>
            <person name="Modrackova N."/>
            <person name="Makovska M."/>
            <person name="Sabolova M."/>
            <person name="Sproer C."/>
            <person name="Bunk B."/>
            <person name="Blom J."/>
            <person name="Schwab C."/>
        </authorList>
    </citation>
    <scope>NUCLEOTIDE SEQUENCE</scope>
    <source>
        <strain evidence="2">I4/6O</strain>
    </source>
</reference>
<dbReference type="KEGG" id="lfo:LMK00_08305"/>
<dbReference type="InterPro" id="IPR006660">
    <property type="entry name" value="Arsenate_reductase-like"/>
</dbReference>
<dbReference type="Gene3D" id="3.40.30.10">
    <property type="entry name" value="Glutaredoxin"/>
    <property type="match status" value="1"/>
</dbReference>
<organism evidence="2 3">
    <name type="scientific">Lactococcus formosensis</name>
    <dbReference type="NCBI Taxonomy" id="1281486"/>
    <lineage>
        <taxon>Bacteria</taxon>
        <taxon>Bacillati</taxon>
        <taxon>Bacillota</taxon>
        <taxon>Bacilli</taxon>
        <taxon>Lactobacillales</taxon>
        <taxon>Streptococcaceae</taxon>
        <taxon>Lactococcus</taxon>
    </lineage>
</organism>
<evidence type="ECO:0000313" key="2">
    <source>
        <dbReference type="EMBL" id="USJ19825.1"/>
    </source>
</evidence>
<comment type="similarity">
    <text evidence="1">Belongs to the ArsC family.</text>
</comment>